<feature type="region of interest" description="Disordered" evidence="1">
    <location>
        <begin position="1"/>
        <end position="31"/>
    </location>
</feature>
<organism evidence="3 4">
    <name type="scientific">Laccaria amethystina LaAM-08-1</name>
    <dbReference type="NCBI Taxonomy" id="1095629"/>
    <lineage>
        <taxon>Eukaryota</taxon>
        <taxon>Fungi</taxon>
        <taxon>Dikarya</taxon>
        <taxon>Basidiomycota</taxon>
        <taxon>Agaricomycotina</taxon>
        <taxon>Agaricomycetes</taxon>
        <taxon>Agaricomycetidae</taxon>
        <taxon>Agaricales</taxon>
        <taxon>Agaricineae</taxon>
        <taxon>Hydnangiaceae</taxon>
        <taxon>Laccaria</taxon>
    </lineage>
</organism>
<evidence type="ECO:0000256" key="1">
    <source>
        <dbReference type="SAM" id="MobiDB-lite"/>
    </source>
</evidence>
<evidence type="ECO:0000256" key="2">
    <source>
        <dbReference type="SAM" id="Phobius"/>
    </source>
</evidence>
<gene>
    <name evidence="3" type="ORF">K443DRAFT_112063</name>
</gene>
<dbReference type="OrthoDB" id="2794314at2759"/>
<proteinExistence type="predicted"/>
<keyword evidence="2" id="KW-0472">Membrane</keyword>
<dbReference type="EMBL" id="KN838843">
    <property type="protein sequence ID" value="KIJ93440.1"/>
    <property type="molecule type" value="Genomic_DNA"/>
</dbReference>
<keyword evidence="2" id="KW-1133">Transmembrane helix</keyword>
<protein>
    <submittedName>
        <fullName evidence="3">Uncharacterized protein</fullName>
    </submittedName>
</protein>
<keyword evidence="2" id="KW-0812">Transmembrane</keyword>
<dbReference type="HOGENOM" id="CLU_156030_0_0_1"/>
<reference evidence="4" key="2">
    <citation type="submission" date="2015-01" db="EMBL/GenBank/DDBJ databases">
        <title>Evolutionary Origins and Diversification of the Mycorrhizal Mutualists.</title>
        <authorList>
            <consortium name="DOE Joint Genome Institute"/>
            <consortium name="Mycorrhizal Genomics Consortium"/>
            <person name="Kohler A."/>
            <person name="Kuo A."/>
            <person name="Nagy L.G."/>
            <person name="Floudas D."/>
            <person name="Copeland A."/>
            <person name="Barry K.W."/>
            <person name="Cichocki N."/>
            <person name="Veneault-Fourrey C."/>
            <person name="LaButti K."/>
            <person name="Lindquist E.A."/>
            <person name="Lipzen A."/>
            <person name="Lundell T."/>
            <person name="Morin E."/>
            <person name="Murat C."/>
            <person name="Riley R."/>
            <person name="Ohm R."/>
            <person name="Sun H."/>
            <person name="Tunlid A."/>
            <person name="Henrissat B."/>
            <person name="Grigoriev I.V."/>
            <person name="Hibbett D.S."/>
            <person name="Martin F."/>
        </authorList>
    </citation>
    <scope>NUCLEOTIDE SEQUENCE [LARGE SCALE GENOMIC DNA]</scope>
    <source>
        <strain evidence="4">LaAM-08-1</strain>
    </source>
</reference>
<reference evidence="3 4" key="1">
    <citation type="submission" date="2014-04" db="EMBL/GenBank/DDBJ databases">
        <authorList>
            <consortium name="DOE Joint Genome Institute"/>
            <person name="Kuo A."/>
            <person name="Kohler A."/>
            <person name="Nagy L.G."/>
            <person name="Floudas D."/>
            <person name="Copeland A."/>
            <person name="Barry K.W."/>
            <person name="Cichocki N."/>
            <person name="Veneault-Fourrey C."/>
            <person name="LaButti K."/>
            <person name="Lindquist E.A."/>
            <person name="Lipzen A."/>
            <person name="Lundell T."/>
            <person name="Morin E."/>
            <person name="Murat C."/>
            <person name="Sun H."/>
            <person name="Tunlid A."/>
            <person name="Henrissat B."/>
            <person name="Grigoriev I.V."/>
            <person name="Hibbett D.S."/>
            <person name="Martin F."/>
            <person name="Nordberg H.P."/>
            <person name="Cantor M.N."/>
            <person name="Hua S.X."/>
        </authorList>
    </citation>
    <scope>NUCLEOTIDE SEQUENCE [LARGE SCALE GENOMIC DNA]</scope>
    <source>
        <strain evidence="3 4">LaAM-08-1</strain>
    </source>
</reference>
<sequence length="119" mass="13603">MKSEDGTTKSLKDIKQCEEKQGIYQPQPASSSVPYTVENHHALIALHCAKHARPMNEILDDDYQTEVDMLCPGTVVPHPTIIQQDLINIYVHMSTFVMNYFLVCLIISSNIYFLDLKYL</sequence>
<dbReference type="Proteomes" id="UP000054477">
    <property type="component" value="Unassembled WGS sequence"/>
</dbReference>
<evidence type="ECO:0000313" key="4">
    <source>
        <dbReference type="Proteomes" id="UP000054477"/>
    </source>
</evidence>
<name>A0A0C9WQI5_9AGAR</name>
<keyword evidence="4" id="KW-1185">Reference proteome</keyword>
<dbReference type="AlphaFoldDB" id="A0A0C9WQI5"/>
<evidence type="ECO:0000313" key="3">
    <source>
        <dbReference type="EMBL" id="KIJ93440.1"/>
    </source>
</evidence>
<feature type="transmembrane region" description="Helical" evidence="2">
    <location>
        <begin position="96"/>
        <end position="114"/>
    </location>
</feature>
<feature type="compositionally biased region" description="Basic and acidic residues" evidence="1">
    <location>
        <begin position="1"/>
        <end position="21"/>
    </location>
</feature>
<accession>A0A0C9WQI5</accession>